<keyword evidence="2" id="KW-1185">Reference proteome</keyword>
<evidence type="ECO:0000313" key="1">
    <source>
        <dbReference type="EMBL" id="KAF5818178.1"/>
    </source>
</evidence>
<organism evidence="1 2">
    <name type="scientific">Helianthus annuus</name>
    <name type="common">Common sunflower</name>
    <dbReference type="NCBI Taxonomy" id="4232"/>
    <lineage>
        <taxon>Eukaryota</taxon>
        <taxon>Viridiplantae</taxon>
        <taxon>Streptophyta</taxon>
        <taxon>Embryophyta</taxon>
        <taxon>Tracheophyta</taxon>
        <taxon>Spermatophyta</taxon>
        <taxon>Magnoliopsida</taxon>
        <taxon>eudicotyledons</taxon>
        <taxon>Gunneridae</taxon>
        <taxon>Pentapetalae</taxon>
        <taxon>asterids</taxon>
        <taxon>campanulids</taxon>
        <taxon>Asterales</taxon>
        <taxon>Asteraceae</taxon>
        <taxon>Asteroideae</taxon>
        <taxon>Heliantheae alliance</taxon>
        <taxon>Heliantheae</taxon>
        <taxon>Helianthus</taxon>
    </lineage>
</organism>
<accession>A0A9K3JNJ3</accession>
<protein>
    <submittedName>
        <fullName evidence="1">Uncharacterized protein</fullName>
    </submittedName>
</protein>
<dbReference type="EMBL" id="MNCJ02000317">
    <property type="protein sequence ID" value="KAF5818178.1"/>
    <property type="molecule type" value="Genomic_DNA"/>
</dbReference>
<dbReference type="Gramene" id="mRNA:HanXRQr2_Chr02g0061921">
    <property type="protein sequence ID" value="CDS:HanXRQr2_Chr02g0061921.1"/>
    <property type="gene ID" value="HanXRQr2_Chr02g0061921"/>
</dbReference>
<reference evidence="1" key="1">
    <citation type="journal article" date="2017" name="Nature">
        <title>The sunflower genome provides insights into oil metabolism, flowering and Asterid evolution.</title>
        <authorList>
            <person name="Badouin H."/>
            <person name="Gouzy J."/>
            <person name="Grassa C.J."/>
            <person name="Murat F."/>
            <person name="Staton S.E."/>
            <person name="Cottret L."/>
            <person name="Lelandais-Briere C."/>
            <person name="Owens G.L."/>
            <person name="Carrere S."/>
            <person name="Mayjonade B."/>
            <person name="Legrand L."/>
            <person name="Gill N."/>
            <person name="Kane N.C."/>
            <person name="Bowers J.E."/>
            <person name="Hubner S."/>
            <person name="Bellec A."/>
            <person name="Berard A."/>
            <person name="Berges H."/>
            <person name="Blanchet N."/>
            <person name="Boniface M.C."/>
            <person name="Brunel D."/>
            <person name="Catrice O."/>
            <person name="Chaidir N."/>
            <person name="Claudel C."/>
            <person name="Donnadieu C."/>
            <person name="Faraut T."/>
            <person name="Fievet G."/>
            <person name="Helmstetter N."/>
            <person name="King M."/>
            <person name="Knapp S.J."/>
            <person name="Lai Z."/>
            <person name="Le Paslier M.C."/>
            <person name="Lippi Y."/>
            <person name="Lorenzon L."/>
            <person name="Mandel J.R."/>
            <person name="Marage G."/>
            <person name="Marchand G."/>
            <person name="Marquand E."/>
            <person name="Bret-Mestries E."/>
            <person name="Morien E."/>
            <person name="Nambeesan S."/>
            <person name="Nguyen T."/>
            <person name="Pegot-Espagnet P."/>
            <person name="Pouilly N."/>
            <person name="Raftis F."/>
            <person name="Sallet E."/>
            <person name="Schiex T."/>
            <person name="Thomas J."/>
            <person name="Vandecasteele C."/>
            <person name="Vares D."/>
            <person name="Vear F."/>
            <person name="Vautrin S."/>
            <person name="Crespi M."/>
            <person name="Mangin B."/>
            <person name="Burke J.M."/>
            <person name="Salse J."/>
            <person name="Munos S."/>
            <person name="Vincourt P."/>
            <person name="Rieseberg L.H."/>
            <person name="Langlade N.B."/>
        </authorList>
    </citation>
    <scope>NUCLEOTIDE SEQUENCE</scope>
    <source>
        <tissue evidence="1">Leaves</tissue>
    </source>
</reference>
<name>A0A9K3JNJ3_HELAN</name>
<dbReference type="Proteomes" id="UP000215914">
    <property type="component" value="Unassembled WGS sequence"/>
</dbReference>
<reference evidence="1" key="2">
    <citation type="submission" date="2020-06" db="EMBL/GenBank/DDBJ databases">
        <title>Helianthus annuus Genome sequencing and assembly Release 2.</title>
        <authorList>
            <person name="Gouzy J."/>
            <person name="Langlade N."/>
            <person name="Munos S."/>
        </authorList>
    </citation>
    <scope>NUCLEOTIDE SEQUENCE</scope>
    <source>
        <tissue evidence="1">Leaves</tissue>
    </source>
</reference>
<comment type="caution">
    <text evidence="1">The sequence shown here is derived from an EMBL/GenBank/DDBJ whole genome shotgun (WGS) entry which is preliminary data.</text>
</comment>
<dbReference type="AlphaFoldDB" id="A0A9K3JNJ3"/>
<gene>
    <name evidence="1" type="ORF">HanXRQr2_Chr02g0061921</name>
</gene>
<proteinExistence type="predicted"/>
<evidence type="ECO:0000313" key="2">
    <source>
        <dbReference type="Proteomes" id="UP000215914"/>
    </source>
</evidence>
<sequence length="71" mass="7581">MMSASETCFSTSVLKNRFLPLHDLTTSSSPGSYIGSWSLFQAAIRETEISTTATSMSGHLWAITAIVGPPT</sequence>